<dbReference type="OrthoDB" id="3899484at2759"/>
<accession>A0A074ZRB6</accession>
<evidence type="ECO:0000313" key="1">
    <source>
        <dbReference type="EMBL" id="KER00822.1"/>
    </source>
</evidence>
<dbReference type="AlphaFoldDB" id="A0A074ZRB6"/>
<dbReference type="InParanoid" id="A0A074ZRB6"/>
<keyword evidence="2" id="KW-1185">Reference proteome</keyword>
<name>A0A074ZRB6_AURSE</name>
<dbReference type="GeneID" id="25362906"/>
<proteinExistence type="predicted"/>
<organism evidence="1 2">
    <name type="scientific">Aureobasidium subglaciale (strain EXF-2481)</name>
    <name type="common">Aureobasidium pullulans var. subglaciale</name>
    <dbReference type="NCBI Taxonomy" id="1043005"/>
    <lineage>
        <taxon>Eukaryota</taxon>
        <taxon>Fungi</taxon>
        <taxon>Dikarya</taxon>
        <taxon>Ascomycota</taxon>
        <taxon>Pezizomycotina</taxon>
        <taxon>Dothideomycetes</taxon>
        <taxon>Dothideomycetidae</taxon>
        <taxon>Dothideales</taxon>
        <taxon>Saccotheciaceae</taxon>
        <taxon>Aureobasidium</taxon>
    </lineage>
</organism>
<dbReference type="RefSeq" id="XP_013349332.1">
    <property type="nucleotide sequence ID" value="XM_013493878.1"/>
</dbReference>
<dbReference type="Proteomes" id="UP000030641">
    <property type="component" value="Unassembled WGS sequence"/>
</dbReference>
<dbReference type="EMBL" id="KL584749">
    <property type="protein sequence ID" value="KER00822.1"/>
    <property type="molecule type" value="Genomic_DNA"/>
</dbReference>
<gene>
    <name evidence="1" type="ORF">AUEXF2481DRAFT_25104</name>
</gene>
<evidence type="ECO:0000313" key="2">
    <source>
        <dbReference type="Proteomes" id="UP000030641"/>
    </source>
</evidence>
<dbReference type="HOGENOM" id="CLU_1447391_0_0_1"/>
<sequence>MATGFRSLALEIRNMIYEYALEEDHDIFVHGVPALLKVCPQITREVYSYRKIVTTLCIINNHPRPIYRQPFPTEILSTRGFNMITKFNQTEDKKSLIVKFKPLVLSCSKDVNGLLDATSSAEHEHNRAVFDYFQNRMTLARARALAYALGVAAKPVETMVDEHCECATQVNPDEKGQDVKDVTAAKL</sequence>
<reference evidence="1 2" key="1">
    <citation type="journal article" date="2014" name="BMC Genomics">
        <title>Genome sequencing of four Aureobasidium pullulans varieties: biotechnological potential, stress tolerance, and description of new species.</title>
        <authorList>
            <person name="Gostin Ar C."/>
            <person name="Ohm R.A."/>
            <person name="Kogej T."/>
            <person name="Sonjak S."/>
            <person name="Turk M."/>
            <person name="Zajc J."/>
            <person name="Zalar P."/>
            <person name="Grube M."/>
            <person name="Sun H."/>
            <person name="Han J."/>
            <person name="Sharma A."/>
            <person name="Chiniquy J."/>
            <person name="Ngan C.Y."/>
            <person name="Lipzen A."/>
            <person name="Barry K."/>
            <person name="Grigoriev I.V."/>
            <person name="Gunde-Cimerman N."/>
        </authorList>
    </citation>
    <scope>NUCLEOTIDE SEQUENCE [LARGE SCALE GENOMIC DNA]</scope>
    <source>
        <strain evidence="1 2">EXF-2481</strain>
    </source>
</reference>
<protein>
    <submittedName>
        <fullName evidence="1">Uncharacterized protein</fullName>
    </submittedName>
</protein>